<evidence type="ECO:0000256" key="2">
    <source>
        <dbReference type="ARBA" id="ARBA00022448"/>
    </source>
</evidence>
<dbReference type="PANTHER" id="PTHR37531">
    <property type="entry name" value="HEME EXPORTER PROTEIN D"/>
    <property type="match status" value="1"/>
</dbReference>
<evidence type="ECO:0000256" key="7">
    <source>
        <dbReference type="ARBA" id="ARBA00022989"/>
    </source>
</evidence>
<feature type="transmembrane region" description="Helical" evidence="11">
    <location>
        <begin position="20"/>
        <end position="37"/>
    </location>
</feature>
<name>A0A0F9UXA4_9ZZZZ</name>
<evidence type="ECO:0000256" key="5">
    <source>
        <dbReference type="ARBA" id="ARBA00022692"/>
    </source>
</evidence>
<evidence type="ECO:0000256" key="6">
    <source>
        <dbReference type="ARBA" id="ARBA00022748"/>
    </source>
</evidence>
<keyword evidence="7 11" id="KW-1133">Transmembrane helix</keyword>
<proteinExistence type="predicted"/>
<dbReference type="AlphaFoldDB" id="A0A0F9UXA4"/>
<dbReference type="GO" id="GO:0005886">
    <property type="term" value="C:plasma membrane"/>
    <property type="evidence" value="ECO:0007669"/>
    <property type="project" value="UniProtKB-SubCell"/>
</dbReference>
<dbReference type="GO" id="GO:0017004">
    <property type="term" value="P:cytochrome complex assembly"/>
    <property type="evidence" value="ECO:0007669"/>
    <property type="project" value="UniProtKB-KW"/>
</dbReference>
<keyword evidence="6" id="KW-0201">Cytochrome c-type biogenesis</keyword>
<evidence type="ECO:0000256" key="4">
    <source>
        <dbReference type="ARBA" id="ARBA00022519"/>
    </source>
</evidence>
<dbReference type="NCBIfam" id="TIGR03141">
    <property type="entry name" value="cytochro_ccmD"/>
    <property type="match status" value="1"/>
</dbReference>
<accession>A0A0F9UXA4</accession>
<dbReference type="Pfam" id="PF04995">
    <property type="entry name" value="CcmD"/>
    <property type="match status" value="1"/>
</dbReference>
<evidence type="ECO:0000256" key="1">
    <source>
        <dbReference type="ARBA" id="ARBA00004377"/>
    </source>
</evidence>
<keyword evidence="2" id="KW-0813">Transport</keyword>
<protein>
    <recommendedName>
        <fullName evidence="9">Cytochrome c-type biogenesis protein CcmD</fullName>
    </recommendedName>
</protein>
<feature type="compositionally biased region" description="Polar residues" evidence="10">
    <location>
        <begin position="59"/>
        <end position="72"/>
    </location>
</feature>
<evidence type="ECO:0000256" key="10">
    <source>
        <dbReference type="SAM" id="MobiDB-lite"/>
    </source>
</evidence>
<sequence length="81" mass="9022">MAFASFAEFLAMGGHAPYVWSAWGVTALLLLLIVWHARVEHRQLINGVKRRVRRERARSTSAAPQNAAQFNSVEGGMRDDA</sequence>
<dbReference type="GO" id="GO:0015886">
    <property type="term" value="P:heme transport"/>
    <property type="evidence" value="ECO:0007669"/>
    <property type="project" value="InterPro"/>
</dbReference>
<evidence type="ECO:0000256" key="9">
    <source>
        <dbReference type="ARBA" id="ARBA00032938"/>
    </source>
</evidence>
<organism evidence="12">
    <name type="scientific">marine sediment metagenome</name>
    <dbReference type="NCBI Taxonomy" id="412755"/>
    <lineage>
        <taxon>unclassified sequences</taxon>
        <taxon>metagenomes</taxon>
        <taxon>ecological metagenomes</taxon>
    </lineage>
</organism>
<keyword evidence="8 11" id="KW-0472">Membrane</keyword>
<comment type="subcellular location">
    <subcellularLocation>
        <location evidence="1">Cell inner membrane</location>
        <topology evidence="1">Single-pass membrane protein</topology>
    </subcellularLocation>
</comment>
<keyword evidence="4" id="KW-0997">Cell inner membrane</keyword>
<evidence type="ECO:0000313" key="12">
    <source>
        <dbReference type="EMBL" id="KKN97670.1"/>
    </source>
</evidence>
<reference evidence="12" key="1">
    <citation type="journal article" date="2015" name="Nature">
        <title>Complex archaea that bridge the gap between prokaryotes and eukaryotes.</title>
        <authorList>
            <person name="Spang A."/>
            <person name="Saw J.H."/>
            <person name="Jorgensen S.L."/>
            <person name="Zaremba-Niedzwiedzka K."/>
            <person name="Martijn J."/>
            <person name="Lind A.E."/>
            <person name="van Eijk R."/>
            <person name="Schleper C."/>
            <person name="Guy L."/>
            <person name="Ettema T.J."/>
        </authorList>
    </citation>
    <scope>NUCLEOTIDE SEQUENCE</scope>
</reference>
<dbReference type="GO" id="GO:1903607">
    <property type="term" value="P:cytochrome c biosynthetic process"/>
    <property type="evidence" value="ECO:0007669"/>
    <property type="project" value="TreeGrafter"/>
</dbReference>
<evidence type="ECO:0000256" key="3">
    <source>
        <dbReference type="ARBA" id="ARBA00022475"/>
    </source>
</evidence>
<gene>
    <name evidence="12" type="ORF">LCGC14_0154820</name>
</gene>
<feature type="region of interest" description="Disordered" evidence="10">
    <location>
        <begin position="56"/>
        <end position="81"/>
    </location>
</feature>
<dbReference type="PANTHER" id="PTHR37531:SF1">
    <property type="entry name" value="HEME EXPORTER PROTEIN D"/>
    <property type="match status" value="1"/>
</dbReference>
<keyword evidence="5 11" id="KW-0812">Transmembrane</keyword>
<dbReference type="EMBL" id="LAZR01000056">
    <property type="protein sequence ID" value="KKN97670.1"/>
    <property type="molecule type" value="Genomic_DNA"/>
</dbReference>
<evidence type="ECO:0000256" key="11">
    <source>
        <dbReference type="SAM" id="Phobius"/>
    </source>
</evidence>
<comment type="caution">
    <text evidence="12">The sequence shown here is derived from an EMBL/GenBank/DDBJ whole genome shotgun (WGS) entry which is preliminary data.</text>
</comment>
<dbReference type="InterPro" id="IPR052075">
    <property type="entry name" value="Heme_exporter_D"/>
</dbReference>
<dbReference type="InterPro" id="IPR007078">
    <property type="entry name" value="Haem_export_protD_CcmD"/>
</dbReference>
<keyword evidence="3" id="KW-1003">Cell membrane</keyword>
<evidence type="ECO:0000256" key="8">
    <source>
        <dbReference type="ARBA" id="ARBA00023136"/>
    </source>
</evidence>